<organism evidence="1 2">
    <name type="scientific">Hondaea fermentalgiana</name>
    <dbReference type="NCBI Taxonomy" id="2315210"/>
    <lineage>
        <taxon>Eukaryota</taxon>
        <taxon>Sar</taxon>
        <taxon>Stramenopiles</taxon>
        <taxon>Bigyra</taxon>
        <taxon>Labyrinthulomycetes</taxon>
        <taxon>Thraustochytrida</taxon>
        <taxon>Thraustochytriidae</taxon>
        <taxon>Hondaea</taxon>
    </lineage>
</organism>
<dbReference type="EMBL" id="BEYU01000167">
    <property type="protein sequence ID" value="GBG33739.1"/>
    <property type="molecule type" value="Genomic_DNA"/>
</dbReference>
<protein>
    <submittedName>
        <fullName evidence="1">Uncharacterized protein</fullName>
    </submittedName>
</protein>
<dbReference type="AlphaFoldDB" id="A0A2R5GTU1"/>
<name>A0A2R5GTU1_9STRA</name>
<comment type="caution">
    <text evidence="1">The sequence shown here is derived from an EMBL/GenBank/DDBJ whole genome shotgun (WGS) entry which is preliminary data.</text>
</comment>
<evidence type="ECO:0000313" key="2">
    <source>
        <dbReference type="Proteomes" id="UP000241890"/>
    </source>
</evidence>
<dbReference type="Proteomes" id="UP000241890">
    <property type="component" value="Unassembled WGS sequence"/>
</dbReference>
<reference evidence="1 2" key="1">
    <citation type="submission" date="2017-12" db="EMBL/GenBank/DDBJ databases">
        <title>Sequencing, de novo assembly and annotation of complete genome of a new Thraustochytrid species, strain FCC1311.</title>
        <authorList>
            <person name="Sedici K."/>
            <person name="Godart F."/>
            <person name="Aiese Cigliano R."/>
            <person name="Sanseverino W."/>
            <person name="Barakat M."/>
            <person name="Ortet P."/>
            <person name="Marechal E."/>
            <person name="Cagnac O."/>
            <person name="Amato A."/>
        </authorList>
    </citation>
    <scope>NUCLEOTIDE SEQUENCE [LARGE SCALE GENOMIC DNA]</scope>
</reference>
<gene>
    <name evidence="1" type="ORF">FCC1311_099622</name>
</gene>
<keyword evidence="2" id="KW-1185">Reference proteome</keyword>
<evidence type="ECO:0000313" key="1">
    <source>
        <dbReference type="EMBL" id="GBG33739.1"/>
    </source>
</evidence>
<sequence>MEERLDTVLAVAGSVKNFLLPGTQSCMQNGDLVSQSLLTKSAVALANDEDAEDVDTNGEDDEVDSLVPSEAADLEPAEGVAVPESMAATESGAAADTSSVGGSVSVAGGVSLAGLSQEAHAPSQSDALSLISADTAEISQRTARRKQNYLSVAGANEERTAEAMLVHLSGGFIATSTKEQLGKAFYDAPCTAIAIVRSGNVEWLVSGFAVATGAQGSQATLWRGCKFDASASAPATSNGAAVSPQLVWFDLDSTVESAISICYKVPDRWAQERFYGVFPEQDEDEDDDEVEQEDYDESPQYVLSARGNVDVQAIVTFELLNDINFIKGTGMDIYAVPGEEYEACDDPRAFWTRDFLVQTCIPATRKSSMTGLRLELKADSVYMLVPFCTQPLQFCIRVASEYELDAFDLGGDGSSDGNSDVGSLY</sequence>
<proteinExistence type="predicted"/>
<dbReference type="InParanoid" id="A0A2R5GTU1"/>
<accession>A0A2R5GTU1</accession>